<feature type="region of interest" description="Disordered" evidence="1">
    <location>
        <begin position="255"/>
        <end position="274"/>
    </location>
</feature>
<dbReference type="InterPro" id="IPR016047">
    <property type="entry name" value="M23ase_b-sheet_dom"/>
</dbReference>
<proteinExistence type="predicted"/>
<dbReference type="InterPro" id="IPR050570">
    <property type="entry name" value="Cell_wall_metabolism_enzyme"/>
</dbReference>
<sequence>MTTPVPGAAERQQETNPENLPDASRPTAEREASGGNDAPGWSYSGGGQNGITAKLPFFKRKSFIFGAGGGGLVGIAVFLISLVAPQFALINFKEILVNKFSRDQMSVYSPRSSNILLKKLSGNFDTSGCGLVKVRCRYNGVSAKEAAKLEKAGIKLTTEPIKGPNPFNRVKVKTISFTDTDGQLKEVTPDQFRKTYRESPVLRNLMKRVYNPRYALFADRAALRLADRLKLFRGNQLEGGKDKISFRQKLREWIRGKPLDPGGTPAVPKDETPAQKDARLASEKLANSAGDSVKSEAAKLTADLAAGKDVGAIPDIGGSTVENTTKNITKDAAKFATRGAILGPIGLAANGCTVYKLMGAIGYGAKAVANLQLIRYFYLFANGADAAKAGAASYTQTGFLGNILTKPDNKGRTFADSFGYNYAAYGMLGDPTETFKYKLGGGLTGRLLGFKNTLSQYGANSSCNFITNPFVQLGGFIGYIALSIATAGTVTAGSVITSIAGSVALATAFSVVQIVVTPMLVRMVAGGLVTGDENGKDAGNAIVAGAGAFASASARNRGLVPLTKAEAIAFDQQSAPVLAQLAKDQQINSRPFDLSNPYSLGSNIMARLSPILVQPSADKLAVAVAKVAYNPLGALDNSTKNLGATAYAATPADEYNICTDPEYASMGGGAGLAADPFCNVKYGFDYSKLNSAQYDPDQVINYMLSNNLIDNDGNPTGEYQKFIGDCLENDNPISPSGGDQSLPSYCFNDRNTVQQTMMRLYSIDTSIYDGMRQQWNGEQLSAAQGGGTATGTPATPGTIGQINPSAAGLIWPLKTSDFSQITAPWGGYCTRQGWHTGLDLNAEFKPVYAAKAGTVVMAGPVGSTGILAVLIDHGGGLYTDYQHLDSFSVKVGDRVAAGQQIGVSGNSGAPKYSTGAHLHFTVSKVPYVVGASQSDAKTLTMDPLKLLPADPRLVVKGC</sequence>
<protein>
    <submittedName>
        <fullName evidence="4">M23 family metallopeptidase</fullName>
    </submittedName>
</protein>
<dbReference type="InterPro" id="IPR011055">
    <property type="entry name" value="Dup_hybrid_motif"/>
</dbReference>
<feature type="transmembrane region" description="Helical" evidence="2">
    <location>
        <begin position="63"/>
        <end position="84"/>
    </location>
</feature>
<comment type="caution">
    <text evidence="4">The sequence shown here is derived from an EMBL/GenBank/DDBJ whole genome shotgun (WGS) entry which is preliminary data.</text>
</comment>
<dbReference type="Gene3D" id="2.70.70.10">
    <property type="entry name" value="Glucose Permease (Domain IIA)"/>
    <property type="match status" value="1"/>
</dbReference>
<dbReference type="Proteomes" id="UP000289269">
    <property type="component" value="Unassembled WGS sequence"/>
</dbReference>
<gene>
    <name evidence="4" type="ORF">EOT04_02915</name>
</gene>
<feature type="region of interest" description="Disordered" evidence="1">
    <location>
        <begin position="1"/>
        <end position="43"/>
    </location>
</feature>
<keyword evidence="5" id="KW-1185">Reference proteome</keyword>
<dbReference type="EMBL" id="SCKW01000033">
    <property type="protein sequence ID" value="RWZ78106.1"/>
    <property type="molecule type" value="Genomic_DNA"/>
</dbReference>
<dbReference type="PANTHER" id="PTHR21666">
    <property type="entry name" value="PEPTIDASE-RELATED"/>
    <property type="match status" value="1"/>
</dbReference>
<accession>A0A4Q0AGK7</accession>
<evidence type="ECO:0000259" key="3">
    <source>
        <dbReference type="Pfam" id="PF01551"/>
    </source>
</evidence>
<dbReference type="CDD" id="cd12797">
    <property type="entry name" value="M23_peptidase"/>
    <property type="match status" value="1"/>
</dbReference>
<name>A0A4Q0AGK7_9BACT</name>
<evidence type="ECO:0000256" key="2">
    <source>
        <dbReference type="SAM" id="Phobius"/>
    </source>
</evidence>
<evidence type="ECO:0000256" key="1">
    <source>
        <dbReference type="SAM" id="MobiDB-lite"/>
    </source>
</evidence>
<dbReference type="PANTHER" id="PTHR21666:SF270">
    <property type="entry name" value="MUREIN HYDROLASE ACTIVATOR ENVC"/>
    <property type="match status" value="1"/>
</dbReference>
<organism evidence="4 5">
    <name type="scientific">Candidatus Chaera renei</name>
    <dbReference type="NCBI Taxonomy" id="2506947"/>
    <lineage>
        <taxon>Bacteria</taxon>
        <taxon>Candidatus Saccharimonadota</taxon>
        <taxon>Candidatus Saccharimonadia</taxon>
        <taxon>Candidatus Saccharimonadales</taxon>
        <taxon>Candidatus Saccharimonadaceae</taxon>
        <taxon>Candidatus Chaera</taxon>
    </lineage>
</organism>
<keyword evidence="2" id="KW-1133">Transmembrane helix</keyword>
<keyword evidence="2" id="KW-0812">Transmembrane</keyword>
<keyword evidence="2" id="KW-0472">Membrane</keyword>
<dbReference type="AlphaFoldDB" id="A0A4Q0AGK7"/>
<dbReference type="GO" id="GO:0004222">
    <property type="term" value="F:metalloendopeptidase activity"/>
    <property type="evidence" value="ECO:0007669"/>
    <property type="project" value="TreeGrafter"/>
</dbReference>
<feature type="domain" description="M23ase beta-sheet core" evidence="3">
    <location>
        <begin position="835"/>
        <end position="924"/>
    </location>
</feature>
<dbReference type="SUPFAM" id="SSF51261">
    <property type="entry name" value="Duplicated hybrid motif"/>
    <property type="match status" value="1"/>
</dbReference>
<evidence type="ECO:0000313" key="5">
    <source>
        <dbReference type="Proteomes" id="UP000289269"/>
    </source>
</evidence>
<dbReference type="Pfam" id="PF01551">
    <property type="entry name" value="Peptidase_M23"/>
    <property type="match status" value="1"/>
</dbReference>
<reference evidence="4" key="1">
    <citation type="submission" date="2019-01" db="EMBL/GenBank/DDBJ databases">
        <title>Genomic signatures and co-occurrence patterns of the ultra-small Saccharimodia (Patescibacteria phylum) suggest a symbiotic lifestyle.</title>
        <authorList>
            <person name="Lemos L."/>
            <person name="Medeiros J."/>
            <person name="Andreote F."/>
            <person name="Fernandes G."/>
            <person name="Varani A."/>
            <person name="Oliveira G."/>
            <person name="Pylro V."/>
        </authorList>
    </citation>
    <scope>NUCLEOTIDE SEQUENCE [LARGE SCALE GENOMIC DNA]</scope>
    <source>
        <strain evidence="4">AMD01</strain>
    </source>
</reference>
<evidence type="ECO:0000313" key="4">
    <source>
        <dbReference type="EMBL" id="RWZ78106.1"/>
    </source>
</evidence>